<dbReference type="PROSITE" id="PS50293">
    <property type="entry name" value="TPR_REGION"/>
    <property type="match status" value="1"/>
</dbReference>
<proteinExistence type="predicted"/>
<dbReference type="PANTHER" id="PTHR44858:SF1">
    <property type="entry name" value="UDP-N-ACETYLGLUCOSAMINE--PEPTIDE N-ACETYLGLUCOSAMINYLTRANSFERASE SPINDLY-RELATED"/>
    <property type="match status" value="1"/>
</dbReference>
<dbReference type="PROSITE" id="PS50005">
    <property type="entry name" value="TPR"/>
    <property type="match status" value="1"/>
</dbReference>
<dbReference type="InterPro" id="IPR050498">
    <property type="entry name" value="Ycf3"/>
</dbReference>
<evidence type="ECO:0000256" key="1">
    <source>
        <dbReference type="ARBA" id="ARBA00022737"/>
    </source>
</evidence>
<dbReference type="PANTHER" id="PTHR44858">
    <property type="entry name" value="TETRATRICOPEPTIDE REPEAT PROTEIN 6"/>
    <property type="match status" value="1"/>
</dbReference>
<reference evidence="4 5" key="1">
    <citation type="submission" date="2019-05" db="EMBL/GenBank/DDBJ databases">
        <title>Algicella ahnfeltiae gen. nov., sp. nov., a novel marine bacterium of the family Flavobacteriaceae isolated from a red alga.</title>
        <authorList>
            <person name="Nedashkovskaya O.I."/>
            <person name="Kukhlevskiy A.D."/>
            <person name="Kim S.-G."/>
            <person name="Zhukova N.V."/>
            <person name="Mikhailov V.V."/>
        </authorList>
    </citation>
    <scope>NUCLEOTIDE SEQUENCE [LARGE SCALE GENOMIC DNA]</scope>
    <source>
        <strain evidence="4 5">10Alg115</strain>
    </source>
</reference>
<accession>A0A5B7TXI3</accession>
<sequence length="91" mass="10269">MDSTYLPALLNRGIVYVHSERIEKALADFNKSIELNPTEPASYLNRAVAYRESDKNDLACLDLKKAKLLGISEKYNSDMTDKMIVELNCGK</sequence>
<organism evidence="4 5">
    <name type="scientific">Aureibaculum algae</name>
    <dbReference type="NCBI Taxonomy" id="2584122"/>
    <lineage>
        <taxon>Bacteria</taxon>
        <taxon>Pseudomonadati</taxon>
        <taxon>Bacteroidota</taxon>
        <taxon>Flavobacteriia</taxon>
        <taxon>Flavobacteriales</taxon>
        <taxon>Flavobacteriaceae</taxon>
        <taxon>Aureibaculum</taxon>
    </lineage>
</organism>
<dbReference type="AlphaFoldDB" id="A0A5B7TXI3"/>
<dbReference type="InterPro" id="IPR011990">
    <property type="entry name" value="TPR-like_helical_dom_sf"/>
</dbReference>
<dbReference type="EMBL" id="CP040749">
    <property type="protein sequence ID" value="QCX40968.1"/>
    <property type="molecule type" value="Genomic_DNA"/>
</dbReference>
<dbReference type="SMART" id="SM00028">
    <property type="entry name" value="TPR"/>
    <property type="match status" value="2"/>
</dbReference>
<evidence type="ECO:0000256" key="2">
    <source>
        <dbReference type="ARBA" id="ARBA00022803"/>
    </source>
</evidence>
<dbReference type="OrthoDB" id="965869at2"/>
<dbReference type="Gene3D" id="1.25.40.10">
    <property type="entry name" value="Tetratricopeptide repeat domain"/>
    <property type="match status" value="1"/>
</dbReference>
<feature type="repeat" description="TPR" evidence="3">
    <location>
        <begin position="6"/>
        <end position="39"/>
    </location>
</feature>
<protein>
    <submittedName>
        <fullName evidence="4">Tetratricopeptide repeat protein</fullName>
    </submittedName>
</protein>
<name>A0A5B7TXI3_9FLAO</name>
<dbReference type="InterPro" id="IPR019734">
    <property type="entry name" value="TPR_rpt"/>
</dbReference>
<dbReference type="Pfam" id="PF00515">
    <property type="entry name" value="TPR_1"/>
    <property type="match status" value="1"/>
</dbReference>
<keyword evidence="5" id="KW-1185">Reference proteome</keyword>
<evidence type="ECO:0000313" key="4">
    <source>
        <dbReference type="EMBL" id="QCX40968.1"/>
    </source>
</evidence>
<keyword evidence="1" id="KW-0677">Repeat</keyword>
<evidence type="ECO:0000313" key="5">
    <source>
        <dbReference type="Proteomes" id="UP000306229"/>
    </source>
</evidence>
<dbReference type="RefSeq" id="WP_138952365.1">
    <property type="nucleotide sequence ID" value="NZ_CP040749.1"/>
</dbReference>
<keyword evidence="2 3" id="KW-0802">TPR repeat</keyword>
<evidence type="ECO:0000256" key="3">
    <source>
        <dbReference type="PROSITE-ProRule" id="PRU00339"/>
    </source>
</evidence>
<gene>
    <name evidence="4" type="ORF">FF125_02430</name>
</gene>
<dbReference type="KEGG" id="fbe:FF125_02430"/>
<dbReference type="SUPFAM" id="SSF48452">
    <property type="entry name" value="TPR-like"/>
    <property type="match status" value="1"/>
</dbReference>
<dbReference type="Proteomes" id="UP000306229">
    <property type="component" value="Chromosome"/>
</dbReference>